<reference evidence="2" key="1">
    <citation type="submission" date="2020-05" db="EMBL/GenBank/DDBJ databases">
        <title>Mycena genomes resolve the evolution of fungal bioluminescence.</title>
        <authorList>
            <person name="Tsai I.J."/>
        </authorList>
    </citation>
    <scope>NUCLEOTIDE SEQUENCE</scope>
    <source>
        <strain evidence="2">160909Yilan</strain>
    </source>
</reference>
<feature type="domain" description="F-box" evidence="1">
    <location>
        <begin position="14"/>
        <end position="68"/>
    </location>
</feature>
<dbReference type="AlphaFoldDB" id="A0A8H6X8B5"/>
<dbReference type="Pfam" id="PF12937">
    <property type="entry name" value="F-box-like"/>
    <property type="match status" value="1"/>
</dbReference>
<dbReference type="SUPFAM" id="SSF81383">
    <property type="entry name" value="F-box domain"/>
    <property type="match status" value="1"/>
</dbReference>
<evidence type="ECO:0000313" key="2">
    <source>
        <dbReference type="EMBL" id="KAF7336074.1"/>
    </source>
</evidence>
<dbReference type="EMBL" id="JACAZH010000038">
    <property type="protein sequence ID" value="KAF7336074.1"/>
    <property type="molecule type" value="Genomic_DNA"/>
</dbReference>
<dbReference type="InterPro" id="IPR032675">
    <property type="entry name" value="LRR_dom_sf"/>
</dbReference>
<comment type="caution">
    <text evidence="2">The sequence shown here is derived from an EMBL/GenBank/DDBJ whole genome shotgun (WGS) entry which is preliminary data.</text>
</comment>
<keyword evidence="3" id="KW-1185">Reference proteome</keyword>
<dbReference type="Gene3D" id="1.20.1280.50">
    <property type="match status" value="1"/>
</dbReference>
<dbReference type="Proteomes" id="UP000623467">
    <property type="component" value="Unassembled WGS sequence"/>
</dbReference>
<sequence length="421" mass="46297">MDLNLVPTSTCPVLALPTEITAEIFSYYVGKRHDIRRKDAGPLLLASVCKSWNEICFSTCSLWASVFIVLDRAEDGVPFPPVQRWLSRAGSHPLDLFVSVHGGNLSEILSCLAQHSAQWWTLGFEFHLSSSVVNELVPGQIPLLTELEISGIPFGHGTSPPLLTAFTEAPSLRKVWLSNASLDTIHLPWIQLTHLTAAGCLAECLKILNETRNLEVLDIVTDAQHTARSSLELTLPHLRTFRCSDGPEGVLLSHLTLPALRTLELSGLESDGVFRFLRLSSRSAWSLRSIRLSAMEYTDSIICLQSLPSLEEVEIEIWESGDNLTPLVELLAMDNGFLPALCSMTVRAGGGSTEASPSALAEMLASRWHGNRQGIAKLKSFHLSFFHLSMLRNVTGSLFQELKTRVAPLTEEGLDVVIRIA</sequence>
<dbReference type="OrthoDB" id="2269034at2759"/>
<evidence type="ECO:0000259" key="1">
    <source>
        <dbReference type="Pfam" id="PF12937"/>
    </source>
</evidence>
<evidence type="ECO:0000313" key="3">
    <source>
        <dbReference type="Proteomes" id="UP000623467"/>
    </source>
</evidence>
<accession>A0A8H6X8B5</accession>
<dbReference type="InterPro" id="IPR036047">
    <property type="entry name" value="F-box-like_dom_sf"/>
</dbReference>
<dbReference type="InterPro" id="IPR001810">
    <property type="entry name" value="F-box_dom"/>
</dbReference>
<gene>
    <name evidence="2" type="ORF">MSAN_02321400</name>
</gene>
<name>A0A8H6X8B5_9AGAR</name>
<dbReference type="Gene3D" id="3.80.10.10">
    <property type="entry name" value="Ribonuclease Inhibitor"/>
    <property type="match status" value="1"/>
</dbReference>
<dbReference type="SUPFAM" id="SSF52047">
    <property type="entry name" value="RNI-like"/>
    <property type="match status" value="1"/>
</dbReference>
<organism evidence="2 3">
    <name type="scientific">Mycena sanguinolenta</name>
    <dbReference type="NCBI Taxonomy" id="230812"/>
    <lineage>
        <taxon>Eukaryota</taxon>
        <taxon>Fungi</taxon>
        <taxon>Dikarya</taxon>
        <taxon>Basidiomycota</taxon>
        <taxon>Agaricomycotina</taxon>
        <taxon>Agaricomycetes</taxon>
        <taxon>Agaricomycetidae</taxon>
        <taxon>Agaricales</taxon>
        <taxon>Marasmiineae</taxon>
        <taxon>Mycenaceae</taxon>
        <taxon>Mycena</taxon>
    </lineage>
</organism>
<protein>
    <submittedName>
        <fullName evidence="2">F-box domain-containing protein</fullName>
    </submittedName>
</protein>
<proteinExistence type="predicted"/>